<feature type="compositionally biased region" description="Acidic residues" evidence="1">
    <location>
        <begin position="288"/>
        <end position="301"/>
    </location>
</feature>
<sequence>MRGDPAIKVDTKLMDLSCTLLTEGGQNFIPKLRDHVLYRLRRLDISYCDHTFTDEERNVVIIPNNTIYSVQTMQICYTTYDLRREYDSINPRTHGDVMVLSGESMPSHPYWYARVLGIYHTEVWLTGNGGSKPSKQRLEVLWVRWLAVLQGYRSGTRHARLPKIAFVEESDPDVFGFLDPGQVVRGAHLLPTFASGRGISSLRQGKSLAHPGEQLDDWEEYYVGIFVNRDMFMQYTHLGVGHSIALRRIARDCFGSQSATQSDTMDIVNDEDAHGEDGADGNDGNGEGFEEFDEEGEDSDEGKELVGLQKQGPDKDMAQCKRKWQALKQIYNAIERYRNNRLGCHWDNVNGANIQGEAAELQWNQFITANNSNKRFSQTGVVLRGAATYNPASLAAEASAAIPVNSEAGGSSLSVQASDGPIAEASGSGLEVAAVPQAGWDQIESALPSVTPGVARSSMNIPPPSSSIAPSSMGKRSHSDMIMSPSTAQTTMSLVDSSHASNVDKKPKLLTHGKSQAARSRKGSRAAKDTASTAVFMNLQGSINSLTDSLRKSASNTDQNKTRVLDERLEAVLAMQEEELISEDESVTLMNMFARSPAVCSIYLAAKPERQIPYLQSVLDQAARGEFGVF</sequence>
<dbReference type="RefSeq" id="XP_041284335.1">
    <property type="nucleotide sequence ID" value="XM_041442807.1"/>
</dbReference>
<feature type="region of interest" description="Disordered" evidence="1">
    <location>
        <begin position="455"/>
        <end position="480"/>
    </location>
</feature>
<dbReference type="Proteomes" id="UP000823399">
    <property type="component" value="Unassembled WGS sequence"/>
</dbReference>
<feature type="region of interest" description="Disordered" evidence="1">
    <location>
        <begin position="269"/>
        <end position="303"/>
    </location>
</feature>
<evidence type="ECO:0000256" key="1">
    <source>
        <dbReference type="SAM" id="MobiDB-lite"/>
    </source>
</evidence>
<dbReference type="EMBL" id="JABBWM010000316">
    <property type="protein sequence ID" value="KAG2082782.1"/>
    <property type="molecule type" value="Genomic_DNA"/>
</dbReference>
<accession>A0A9P7JKX8</accession>
<evidence type="ECO:0000313" key="3">
    <source>
        <dbReference type="Proteomes" id="UP000823399"/>
    </source>
</evidence>
<dbReference type="OrthoDB" id="2692094at2759"/>
<gene>
    <name evidence="2" type="ORF">F5147DRAFT_783177</name>
</gene>
<dbReference type="AlphaFoldDB" id="A0A9P7JKX8"/>
<protein>
    <submittedName>
        <fullName evidence="2">Uncharacterized protein</fullName>
    </submittedName>
</protein>
<proteinExistence type="predicted"/>
<evidence type="ECO:0000313" key="2">
    <source>
        <dbReference type="EMBL" id="KAG2082782.1"/>
    </source>
</evidence>
<dbReference type="GeneID" id="64705066"/>
<comment type="caution">
    <text evidence="2">The sequence shown here is derived from an EMBL/GenBank/DDBJ whole genome shotgun (WGS) entry which is preliminary data.</text>
</comment>
<feature type="region of interest" description="Disordered" evidence="1">
    <location>
        <begin position="495"/>
        <end position="531"/>
    </location>
</feature>
<organism evidence="2 3">
    <name type="scientific">Suillus discolor</name>
    <dbReference type="NCBI Taxonomy" id="1912936"/>
    <lineage>
        <taxon>Eukaryota</taxon>
        <taxon>Fungi</taxon>
        <taxon>Dikarya</taxon>
        <taxon>Basidiomycota</taxon>
        <taxon>Agaricomycotina</taxon>
        <taxon>Agaricomycetes</taxon>
        <taxon>Agaricomycetidae</taxon>
        <taxon>Boletales</taxon>
        <taxon>Suillineae</taxon>
        <taxon>Suillaceae</taxon>
        <taxon>Suillus</taxon>
    </lineage>
</organism>
<reference evidence="2" key="1">
    <citation type="journal article" date="2020" name="New Phytol.">
        <title>Comparative genomics reveals dynamic genome evolution in host specialist ectomycorrhizal fungi.</title>
        <authorList>
            <person name="Lofgren L.A."/>
            <person name="Nguyen N.H."/>
            <person name="Vilgalys R."/>
            <person name="Ruytinx J."/>
            <person name="Liao H.L."/>
            <person name="Branco S."/>
            <person name="Kuo A."/>
            <person name="LaButti K."/>
            <person name="Lipzen A."/>
            <person name="Andreopoulos W."/>
            <person name="Pangilinan J."/>
            <person name="Riley R."/>
            <person name="Hundley H."/>
            <person name="Na H."/>
            <person name="Barry K."/>
            <person name="Grigoriev I.V."/>
            <person name="Stajich J.E."/>
            <person name="Kennedy P.G."/>
        </authorList>
    </citation>
    <scope>NUCLEOTIDE SEQUENCE</scope>
    <source>
        <strain evidence="2">FC423</strain>
    </source>
</reference>
<keyword evidence="3" id="KW-1185">Reference proteome</keyword>
<name>A0A9P7JKX8_9AGAM</name>